<keyword evidence="4" id="KW-0547">Nucleotide-binding</keyword>
<keyword evidence="9" id="KW-1185">Reference proteome</keyword>
<dbReference type="GO" id="GO:0000166">
    <property type="term" value="F:nucleotide binding"/>
    <property type="evidence" value="ECO:0007669"/>
    <property type="project" value="UniProtKB-KW"/>
</dbReference>
<dbReference type="GO" id="GO:0046872">
    <property type="term" value="F:metal ion binding"/>
    <property type="evidence" value="ECO:0007669"/>
    <property type="project" value="UniProtKB-KW"/>
</dbReference>
<evidence type="ECO:0000313" key="9">
    <source>
        <dbReference type="Proteomes" id="UP000325440"/>
    </source>
</evidence>
<keyword evidence="5" id="KW-0378">Hydrolase</keyword>
<dbReference type="GO" id="GO:0008254">
    <property type="term" value="F:3'-nucleotidase activity"/>
    <property type="evidence" value="ECO:0007669"/>
    <property type="project" value="TreeGrafter"/>
</dbReference>
<evidence type="ECO:0000256" key="1">
    <source>
        <dbReference type="ARBA" id="ARBA00011062"/>
    </source>
</evidence>
<dbReference type="InterPro" id="IPR030048">
    <property type="entry name" value="SurE"/>
</dbReference>
<dbReference type="GO" id="GO:0008253">
    <property type="term" value="F:5'-nucleotidase activity"/>
    <property type="evidence" value="ECO:0007669"/>
    <property type="project" value="TreeGrafter"/>
</dbReference>
<accession>A0A5E4N5V8</accession>
<evidence type="ECO:0000313" key="8">
    <source>
        <dbReference type="EMBL" id="VVC38973.1"/>
    </source>
</evidence>
<dbReference type="OrthoDB" id="8299714at2759"/>
<gene>
    <name evidence="8" type="ORF">CINCED_3A010308</name>
</gene>
<dbReference type="Pfam" id="PF01975">
    <property type="entry name" value="SurE"/>
    <property type="match status" value="1"/>
</dbReference>
<feature type="non-terminal residue" evidence="8">
    <location>
        <position position="276"/>
    </location>
</feature>
<evidence type="ECO:0000256" key="5">
    <source>
        <dbReference type="ARBA" id="ARBA00022801"/>
    </source>
</evidence>
<proteinExistence type="inferred from homology"/>
<dbReference type="GO" id="GO:0004309">
    <property type="term" value="F:exopolyphosphatase activity"/>
    <property type="evidence" value="ECO:0007669"/>
    <property type="project" value="TreeGrafter"/>
</dbReference>
<dbReference type="PANTHER" id="PTHR30457:SF12">
    <property type="entry name" value="5'_3'-NUCLEOTIDASE SURE"/>
    <property type="match status" value="1"/>
</dbReference>
<keyword evidence="3" id="KW-0479">Metal-binding</keyword>
<evidence type="ECO:0000256" key="3">
    <source>
        <dbReference type="ARBA" id="ARBA00022723"/>
    </source>
</evidence>
<dbReference type="NCBIfam" id="TIGR00087">
    <property type="entry name" value="surE"/>
    <property type="match status" value="1"/>
</dbReference>
<name>A0A5E4N5V8_9HEMI</name>
<dbReference type="Gene3D" id="3.40.1210.10">
    <property type="entry name" value="Survival protein SurE-like phosphatase/nucleotidase"/>
    <property type="match status" value="1"/>
</dbReference>
<feature type="region of interest" description="Disordered" evidence="6">
    <location>
        <begin position="223"/>
        <end position="276"/>
    </location>
</feature>
<dbReference type="InterPro" id="IPR002828">
    <property type="entry name" value="SurE-like_Pase/nucleotidase"/>
</dbReference>
<dbReference type="EMBL" id="CABPRJ010001533">
    <property type="protein sequence ID" value="VVC38973.1"/>
    <property type="molecule type" value="Genomic_DNA"/>
</dbReference>
<dbReference type="AlphaFoldDB" id="A0A5E4N5V8"/>
<dbReference type="Proteomes" id="UP000325440">
    <property type="component" value="Unassembled WGS sequence"/>
</dbReference>
<evidence type="ECO:0000256" key="2">
    <source>
        <dbReference type="ARBA" id="ARBA00022490"/>
    </source>
</evidence>
<comment type="similarity">
    <text evidence="1">Belongs to the SurE nucleotidase family.</text>
</comment>
<feature type="compositionally biased region" description="Basic and acidic residues" evidence="6">
    <location>
        <begin position="241"/>
        <end position="276"/>
    </location>
</feature>
<dbReference type="InterPro" id="IPR036523">
    <property type="entry name" value="SurE-like_sf"/>
</dbReference>
<feature type="domain" description="Survival protein SurE-like phosphatase/nucleotidase" evidence="7">
    <location>
        <begin position="3"/>
        <end position="183"/>
    </location>
</feature>
<reference evidence="8 9" key="1">
    <citation type="submission" date="2019-08" db="EMBL/GenBank/DDBJ databases">
        <authorList>
            <person name="Alioto T."/>
            <person name="Alioto T."/>
            <person name="Gomez Garrido J."/>
        </authorList>
    </citation>
    <scope>NUCLEOTIDE SEQUENCE [LARGE SCALE GENOMIC DNA]</scope>
</reference>
<organism evidence="8 9">
    <name type="scientific">Cinara cedri</name>
    <dbReference type="NCBI Taxonomy" id="506608"/>
    <lineage>
        <taxon>Eukaryota</taxon>
        <taxon>Metazoa</taxon>
        <taxon>Ecdysozoa</taxon>
        <taxon>Arthropoda</taxon>
        <taxon>Hexapoda</taxon>
        <taxon>Insecta</taxon>
        <taxon>Pterygota</taxon>
        <taxon>Neoptera</taxon>
        <taxon>Paraneoptera</taxon>
        <taxon>Hemiptera</taxon>
        <taxon>Sternorrhyncha</taxon>
        <taxon>Aphidomorpha</taxon>
        <taxon>Aphidoidea</taxon>
        <taxon>Aphididae</taxon>
        <taxon>Lachninae</taxon>
        <taxon>Cinara</taxon>
    </lineage>
</organism>
<evidence type="ECO:0000259" key="7">
    <source>
        <dbReference type="Pfam" id="PF01975"/>
    </source>
</evidence>
<keyword evidence="2" id="KW-0963">Cytoplasm</keyword>
<evidence type="ECO:0000256" key="4">
    <source>
        <dbReference type="ARBA" id="ARBA00022741"/>
    </source>
</evidence>
<protein>
    <submittedName>
        <fullName evidence="8">Survival protein SurE-like phosphatase/nucleotidase</fullName>
    </submittedName>
</protein>
<sequence>MIILITNDDGFGSEGIKLLKKVASNFASEIWVVAPDADRSASARSLDYIVKQSIKVNQHSEREFSASGTPADCVIIALYKIMNKKPDLILSGVNFGSNIGDDVCYSGTIGAAMEGAARSISSIALSQTYNNRNKISWRNTEAFAQKIITQLAEIGWPKNTVMSVNFPTTERIKGIEFAGQGEYSTKCNVTFVENLDHSFNLDFHRENTLVVVLKVNSSLEQPEVKPAKTQQNGGPVVADAMSDKRNTYRGEDAREAIENKRTSKDLPKDFKGEVVK</sequence>
<dbReference type="SUPFAM" id="SSF64167">
    <property type="entry name" value="SurE-like"/>
    <property type="match status" value="1"/>
</dbReference>
<dbReference type="PANTHER" id="PTHR30457">
    <property type="entry name" value="5'-NUCLEOTIDASE SURE"/>
    <property type="match status" value="1"/>
</dbReference>
<evidence type="ECO:0000256" key="6">
    <source>
        <dbReference type="SAM" id="MobiDB-lite"/>
    </source>
</evidence>